<dbReference type="EMBL" id="AP017312">
    <property type="protein sequence ID" value="BAU29477.1"/>
    <property type="molecule type" value="Genomic_DNA"/>
</dbReference>
<dbReference type="Proteomes" id="UP000217696">
    <property type="component" value="Chromosome"/>
</dbReference>
<keyword evidence="2" id="KW-1185">Reference proteome</keyword>
<organism evidence="1 2">
    <name type="scientific">Aneurinibacillus soli</name>
    <dbReference type="NCBI Taxonomy" id="1500254"/>
    <lineage>
        <taxon>Bacteria</taxon>
        <taxon>Bacillati</taxon>
        <taxon>Bacillota</taxon>
        <taxon>Bacilli</taxon>
        <taxon>Bacillales</taxon>
        <taxon>Paenibacillaceae</taxon>
        <taxon>Aneurinibacillus group</taxon>
        <taxon>Aneurinibacillus</taxon>
    </lineage>
</organism>
<proteinExistence type="predicted"/>
<dbReference type="AlphaFoldDB" id="A0A0U5B0I9"/>
<evidence type="ECO:0000313" key="1">
    <source>
        <dbReference type="EMBL" id="BAU29477.1"/>
    </source>
</evidence>
<reference evidence="1 2" key="1">
    <citation type="submission" date="2015-12" db="EMBL/GenBank/DDBJ databases">
        <title>Genome sequence of Aneurinibacillus soli.</title>
        <authorList>
            <person name="Lee J.S."/>
            <person name="Lee K.C."/>
            <person name="Kim K.K."/>
            <person name="Lee B.W."/>
        </authorList>
    </citation>
    <scope>NUCLEOTIDE SEQUENCE [LARGE SCALE GENOMIC DNA]</scope>
    <source>
        <strain evidence="1 2">CB4</strain>
    </source>
</reference>
<dbReference type="RefSeq" id="WP_096467153.1">
    <property type="nucleotide sequence ID" value="NZ_AP017312.1"/>
</dbReference>
<dbReference type="OrthoDB" id="2680437at2"/>
<dbReference type="KEGG" id="asoc:CB4_03677"/>
<name>A0A0U5B0I9_9BACL</name>
<sequence>MKKWWQAWKNRRCYGANIALRVSEFHAPDHTYELSHTVKRWQRLVSVMRDRSEIDHDVADACRHLLWHAELLVPYALVMPQPLCTRIVHIVGEDIPRLLTPYAALPEEVRRRQSRTLLRGIRILVEESRRIIQSIQQYETDAFSSEARLVQAWYGESHTE</sequence>
<gene>
    <name evidence="1" type="ORF">CB4_03677</name>
</gene>
<protein>
    <submittedName>
        <fullName evidence="1">Uncharacterized protein</fullName>
    </submittedName>
</protein>
<evidence type="ECO:0000313" key="2">
    <source>
        <dbReference type="Proteomes" id="UP000217696"/>
    </source>
</evidence>
<accession>A0A0U5B0I9</accession>